<reference evidence="7" key="2">
    <citation type="submission" date="2025-08" db="UniProtKB">
        <authorList>
            <consortium name="Ensembl"/>
        </authorList>
    </citation>
    <scope>IDENTIFICATION</scope>
    <source>
        <strain evidence="7">Brown Norway</strain>
    </source>
</reference>
<dbReference type="OMA" id="DSAMYIC"/>
<evidence type="ECO:0000259" key="6">
    <source>
        <dbReference type="PROSITE" id="PS50835"/>
    </source>
</evidence>
<dbReference type="InterPro" id="IPR007110">
    <property type="entry name" value="Ig-like_dom"/>
</dbReference>
<dbReference type="Gene3D" id="2.60.40.10">
    <property type="entry name" value="Immunoglobulins"/>
    <property type="match status" value="1"/>
</dbReference>
<proteinExistence type="predicted"/>
<keyword evidence="8" id="KW-1185">Reference proteome</keyword>
<organism evidence="7 8">
    <name type="scientific">Rattus norvegicus</name>
    <name type="common">Rat</name>
    <dbReference type="NCBI Taxonomy" id="10116"/>
    <lineage>
        <taxon>Eukaryota</taxon>
        <taxon>Metazoa</taxon>
        <taxon>Chordata</taxon>
        <taxon>Craniata</taxon>
        <taxon>Vertebrata</taxon>
        <taxon>Euteleostomi</taxon>
        <taxon>Mammalia</taxon>
        <taxon>Eutheria</taxon>
        <taxon>Euarchontoglires</taxon>
        <taxon>Glires</taxon>
        <taxon>Rodentia</taxon>
        <taxon>Myomorpha</taxon>
        <taxon>Muroidea</taxon>
        <taxon>Muridae</taxon>
        <taxon>Murinae</taxon>
        <taxon>Rattus</taxon>
    </lineage>
</organism>
<keyword evidence="3" id="KW-1064">Adaptive immunity</keyword>
<dbReference type="GO" id="GO:0002250">
    <property type="term" value="P:adaptive immune response"/>
    <property type="evidence" value="ECO:0007669"/>
    <property type="project" value="UniProtKB-KW"/>
</dbReference>
<dbReference type="PANTHER" id="PTHR23268">
    <property type="entry name" value="T-CELL RECEPTOR BETA CHAIN"/>
    <property type="match status" value="1"/>
</dbReference>
<keyword evidence="4" id="KW-0393">Immunoglobulin domain</keyword>
<gene>
    <name evidence="9" type="primary">ENSRNOG00000065908</name>
</gene>
<accession>A0A8I5ZPF9</accession>
<dbReference type="Reactome" id="R-RNO-202433">
    <property type="pathway name" value="Generation of second messenger molecules"/>
</dbReference>
<keyword evidence="2" id="KW-0391">Immunity</keyword>
<evidence type="ECO:0000313" key="7">
    <source>
        <dbReference type="Ensembl" id="ENSRNOP00000079882.2"/>
    </source>
</evidence>
<evidence type="ECO:0000256" key="3">
    <source>
        <dbReference type="ARBA" id="ARBA00023130"/>
    </source>
</evidence>
<dbReference type="Proteomes" id="UP000002494">
    <property type="component" value="Chromosome 4"/>
</dbReference>
<dbReference type="Reactome" id="R-RNO-202427">
    <property type="pathway name" value="Phosphorylation of CD3 and TCR zeta chains"/>
</dbReference>
<evidence type="ECO:0000313" key="8">
    <source>
        <dbReference type="Proteomes" id="UP000002494"/>
    </source>
</evidence>
<dbReference type="InterPro" id="IPR013783">
    <property type="entry name" value="Ig-like_fold"/>
</dbReference>
<dbReference type="AlphaFoldDB" id="A0A8I5ZPF9"/>
<dbReference type="Reactome" id="R-RNO-202424">
    <property type="pathway name" value="Downstream TCR signaling"/>
</dbReference>
<dbReference type="PANTHER" id="PTHR23268:SF125">
    <property type="entry name" value="IG-LIKE DOMAIN-CONTAINING PROTEIN"/>
    <property type="match status" value="1"/>
</dbReference>
<evidence type="ECO:0000256" key="2">
    <source>
        <dbReference type="ARBA" id="ARBA00022859"/>
    </source>
</evidence>
<dbReference type="GeneTree" id="ENSGT00940000162707"/>
<name>A0A8I5ZPF9_RAT</name>
<dbReference type="InterPro" id="IPR050413">
    <property type="entry name" value="TCR_beta_variable"/>
</dbReference>
<dbReference type="SUPFAM" id="SSF48726">
    <property type="entry name" value="Immunoglobulin"/>
    <property type="match status" value="1"/>
</dbReference>
<feature type="signal peptide" evidence="5">
    <location>
        <begin position="1"/>
        <end position="30"/>
    </location>
</feature>
<feature type="domain" description="Ig-like" evidence="6">
    <location>
        <begin position="30"/>
        <end position="124"/>
    </location>
</feature>
<dbReference type="Reactome" id="R-RNO-202430">
    <property type="pathway name" value="Translocation of ZAP-70 to Immunological synapse"/>
</dbReference>
<dbReference type="Pfam" id="PF07686">
    <property type="entry name" value="V-set"/>
    <property type="match status" value="1"/>
</dbReference>
<dbReference type="Ensembl" id="ENSRNOT00000107444.2">
    <property type="protein sequence ID" value="ENSRNOP00000079882.2"/>
    <property type="gene ID" value="ENSRNOG00000065908.2"/>
</dbReference>
<dbReference type="SMART" id="SM00406">
    <property type="entry name" value="IGv"/>
    <property type="match status" value="1"/>
</dbReference>
<reference evidence="7" key="1">
    <citation type="submission" date="2024-01" db="EMBL/GenBank/DDBJ databases">
        <title>GRCr8: a new rat reference genome assembly contstructed from accurate long reads and long range scaffolding.</title>
        <authorList>
            <person name="Doris P.A."/>
            <person name="Kalbfleisch T."/>
            <person name="Li K."/>
            <person name="Howe K."/>
            <person name="Wood J."/>
        </authorList>
    </citation>
    <scope>NUCLEOTIDE SEQUENCE [LARGE SCALE GENOMIC DNA]</scope>
    <source>
        <strain evidence="7">Brown Norway</strain>
    </source>
</reference>
<dbReference type="Reactome" id="R-RNO-198933">
    <property type="pathway name" value="Immunoregulatory interactions between a Lymphoid and a non-Lymphoid cell"/>
</dbReference>
<dbReference type="Reactome" id="R-RNO-389948">
    <property type="pathway name" value="Co-inhibition by PD-1"/>
</dbReference>
<protein>
    <recommendedName>
        <fullName evidence="6">Ig-like domain-containing protein</fullName>
    </recommendedName>
</protein>
<reference evidence="7" key="3">
    <citation type="submission" date="2025-09" db="UniProtKB">
        <authorList>
            <consortium name="Ensembl"/>
        </authorList>
    </citation>
    <scope>IDENTIFICATION</scope>
    <source>
        <strain evidence="7">Brown Norway</strain>
    </source>
</reference>
<evidence type="ECO:0000256" key="1">
    <source>
        <dbReference type="ARBA" id="ARBA00022729"/>
    </source>
</evidence>
<dbReference type="InterPro" id="IPR036179">
    <property type="entry name" value="Ig-like_dom_sf"/>
</dbReference>
<dbReference type="PROSITE" id="PS50835">
    <property type="entry name" value="IG_LIKE"/>
    <property type="match status" value="1"/>
</dbReference>
<dbReference type="AGR" id="RGD:150342182"/>
<dbReference type="InterPro" id="IPR013106">
    <property type="entry name" value="Ig_V-set"/>
</dbReference>
<dbReference type="GO" id="GO:0007166">
    <property type="term" value="P:cell surface receptor signaling pathway"/>
    <property type="evidence" value="ECO:0000318"/>
    <property type="project" value="GO_Central"/>
</dbReference>
<dbReference type="RGD" id="150342182">
    <property type="gene designation" value="ENSRNOG00000065908"/>
</dbReference>
<evidence type="ECO:0000256" key="5">
    <source>
        <dbReference type="SAM" id="SignalP"/>
    </source>
</evidence>
<keyword evidence="1 5" id="KW-0732">Signal</keyword>
<sequence>MFHTSAHPTMGIQTLCCMIICVLITNNADAGVTQTPRHEVAEKGQTIILTCEPVSGHNDLFWYRQTKIKGLELLSYFLNKSPMEDAGALKDRFTAEIQDSSISTLKIQPTEPQDSAVYLCASSL</sequence>
<feature type="chain" id="PRO_5045860740" description="Ig-like domain-containing protein" evidence="5">
    <location>
        <begin position="31"/>
        <end position="124"/>
    </location>
</feature>
<evidence type="ECO:0000313" key="9">
    <source>
        <dbReference type="RGD" id="150342182"/>
    </source>
</evidence>
<dbReference type="GO" id="GO:0005886">
    <property type="term" value="C:plasma membrane"/>
    <property type="evidence" value="ECO:0000318"/>
    <property type="project" value="GO_Central"/>
</dbReference>
<dbReference type="FunCoup" id="A0A8I5ZPF9">
    <property type="interactions" value="402"/>
</dbReference>
<evidence type="ECO:0000256" key="4">
    <source>
        <dbReference type="ARBA" id="ARBA00023319"/>
    </source>
</evidence>
<dbReference type="GO" id="GO:0042101">
    <property type="term" value="C:T cell receptor complex"/>
    <property type="evidence" value="ECO:0007669"/>
    <property type="project" value="UniProtKB-KW"/>
</dbReference>